<evidence type="ECO:0000313" key="2">
    <source>
        <dbReference type="EMBL" id="SDG24852.1"/>
    </source>
</evidence>
<keyword evidence="1" id="KW-0812">Transmembrane</keyword>
<dbReference type="RefSeq" id="WP_090591316.1">
    <property type="nucleotide sequence ID" value="NZ_FNCS01000001.1"/>
</dbReference>
<protein>
    <submittedName>
        <fullName evidence="2">Uncharacterized protein</fullName>
    </submittedName>
</protein>
<reference evidence="2 3" key="1">
    <citation type="submission" date="2016-10" db="EMBL/GenBank/DDBJ databases">
        <authorList>
            <person name="de Groot N.N."/>
        </authorList>
    </citation>
    <scope>NUCLEOTIDE SEQUENCE [LARGE SCALE GENOMIC DNA]</scope>
    <source>
        <strain evidence="2 3">CGMCC 1.10267</strain>
    </source>
</reference>
<dbReference type="EMBL" id="FNCS01000001">
    <property type="protein sequence ID" value="SDG24852.1"/>
    <property type="molecule type" value="Genomic_DNA"/>
</dbReference>
<evidence type="ECO:0000256" key="1">
    <source>
        <dbReference type="SAM" id="Phobius"/>
    </source>
</evidence>
<gene>
    <name evidence="2" type="ORF">SAMN04487974_101637</name>
</gene>
<name>A0A1G7SPN9_9HYPH</name>
<dbReference type="AlphaFoldDB" id="A0A1G7SPN9"/>
<accession>A0A1G7SPN9</accession>
<dbReference type="STRING" id="440168.SAMN04487974_101637"/>
<dbReference type="Proteomes" id="UP000199495">
    <property type="component" value="Unassembled WGS sequence"/>
</dbReference>
<keyword evidence="1" id="KW-1133">Transmembrane helix</keyword>
<sequence length="142" mass="14797">MMAISEREGHFTLGPGIIGLVGCGALLSSLLWVATGGASSVRSQHMDGATAIDQFVAIAPAEIVTIAGYAARFSVSGAEEFDYLWQVSTDDGATFRDVAVGAELVVPAVEPWMDQSLFRVVARGATVHATSNTAILRVTAAQ</sequence>
<proteinExistence type="predicted"/>
<feature type="transmembrane region" description="Helical" evidence="1">
    <location>
        <begin position="12"/>
        <end position="34"/>
    </location>
</feature>
<dbReference type="PROSITE" id="PS51257">
    <property type="entry name" value="PROKAR_LIPOPROTEIN"/>
    <property type="match status" value="1"/>
</dbReference>
<organism evidence="2 3">
    <name type="scientific">Pelagibacterium luteolum</name>
    <dbReference type="NCBI Taxonomy" id="440168"/>
    <lineage>
        <taxon>Bacteria</taxon>
        <taxon>Pseudomonadati</taxon>
        <taxon>Pseudomonadota</taxon>
        <taxon>Alphaproteobacteria</taxon>
        <taxon>Hyphomicrobiales</taxon>
        <taxon>Devosiaceae</taxon>
        <taxon>Pelagibacterium</taxon>
    </lineage>
</organism>
<keyword evidence="3" id="KW-1185">Reference proteome</keyword>
<evidence type="ECO:0000313" key="3">
    <source>
        <dbReference type="Proteomes" id="UP000199495"/>
    </source>
</evidence>
<keyword evidence="1" id="KW-0472">Membrane</keyword>